<dbReference type="PANTHER" id="PTHR43775:SF51">
    <property type="entry name" value="INACTIVE PHENOLPHTHIOCEROL SYNTHESIS POLYKETIDE SYNTHASE TYPE I PKS1-RELATED"/>
    <property type="match status" value="1"/>
</dbReference>
<dbReference type="InterPro" id="IPR014030">
    <property type="entry name" value="Ketoacyl_synth_N"/>
</dbReference>
<dbReference type="CDD" id="cd00833">
    <property type="entry name" value="PKS"/>
    <property type="match status" value="1"/>
</dbReference>
<keyword evidence="2" id="KW-0596">Phosphopantetheine</keyword>
<dbReference type="Pfam" id="PF16197">
    <property type="entry name" value="KAsynt_C_assoc"/>
    <property type="match status" value="1"/>
</dbReference>
<proteinExistence type="predicted"/>
<dbReference type="RefSeq" id="WP_260188861.1">
    <property type="nucleotide sequence ID" value="NZ_JAFFZE010000001.1"/>
</dbReference>
<evidence type="ECO:0000256" key="6">
    <source>
        <dbReference type="SAM" id="Coils"/>
    </source>
</evidence>
<dbReference type="EMBL" id="JAFFZE010000001">
    <property type="protein sequence ID" value="MCT2581501.1"/>
    <property type="molecule type" value="Genomic_DNA"/>
</dbReference>
<dbReference type="Pfam" id="PF00109">
    <property type="entry name" value="ketoacyl-synt"/>
    <property type="match status" value="1"/>
</dbReference>
<keyword evidence="4" id="KW-0808">Transferase</keyword>
<dbReference type="Gene3D" id="3.30.70.3290">
    <property type="match status" value="2"/>
</dbReference>
<dbReference type="Gene3D" id="3.40.47.10">
    <property type="match status" value="1"/>
</dbReference>
<dbReference type="InterPro" id="IPR016039">
    <property type="entry name" value="Thiolase-like"/>
</dbReference>
<dbReference type="Gene3D" id="3.40.366.10">
    <property type="entry name" value="Malonyl-Coenzyme A Acyl Carrier Protein, domain 2"/>
    <property type="match status" value="1"/>
</dbReference>
<reference evidence="8 9" key="1">
    <citation type="submission" date="2021-02" db="EMBL/GenBank/DDBJ databases">
        <title>Actinophytocola xerophila sp. nov., isolated from soil of cotton cropping field.</title>
        <authorList>
            <person name="Huang R."/>
            <person name="Chen X."/>
            <person name="Ge X."/>
            <person name="Liu W."/>
        </authorList>
    </citation>
    <scope>NUCLEOTIDE SEQUENCE [LARGE SCALE GENOMIC DNA]</scope>
    <source>
        <strain evidence="8 9">S1-96</strain>
    </source>
</reference>
<dbReference type="InterPro" id="IPR018201">
    <property type="entry name" value="Ketoacyl_synth_AS"/>
</dbReference>
<dbReference type="SUPFAM" id="SSF53901">
    <property type="entry name" value="Thiolase-like"/>
    <property type="match status" value="1"/>
</dbReference>
<dbReference type="InterPro" id="IPR014043">
    <property type="entry name" value="Acyl_transferase_dom"/>
</dbReference>
<dbReference type="InterPro" id="IPR016035">
    <property type="entry name" value="Acyl_Trfase/lysoPLipase"/>
</dbReference>
<dbReference type="InterPro" id="IPR001227">
    <property type="entry name" value="Ac_transferase_dom_sf"/>
</dbReference>
<dbReference type="PROSITE" id="PS00606">
    <property type="entry name" value="KS3_1"/>
    <property type="match status" value="1"/>
</dbReference>
<keyword evidence="6" id="KW-0175">Coiled coil</keyword>
<dbReference type="InterPro" id="IPR036299">
    <property type="entry name" value="Polyketide_synth_docking_sf"/>
</dbReference>
<dbReference type="Pfam" id="PF00698">
    <property type="entry name" value="Acyl_transf_1"/>
    <property type="match status" value="1"/>
</dbReference>
<evidence type="ECO:0000313" key="8">
    <source>
        <dbReference type="EMBL" id="MCT2581501.1"/>
    </source>
</evidence>
<keyword evidence="3" id="KW-0597">Phosphoprotein</keyword>
<dbReference type="PROSITE" id="PS52004">
    <property type="entry name" value="KS3_2"/>
    <property type="match status" value="1"/>
</dbReference>
<dbReference type="Proteomes" id="UP001156441">
    <property type="component" value="Unassembled WGS sequence"/>
</dbReference>
<organism evidence="8 9">
    <name type="scientific">Actinophytocola gossypii</name>
    <dbReference type="NCBI Taxonomy" id="2812003"/>
    <lineage>
        <taxon>Bacteria</taxon>
        <taxon>Bacillati</taxon>
        <taxon>Actinomycetota</taxon>
        <taxon>Actinomycetes</taxon>
        <taxon>Pseudonocardiales</taxon>
        <taxon>Pseudonocardiaceae</taxon>
    </lineage>
</organism>
<evidence type="ECO:0000256" key="2">
    <source>
        <dbReference type="ARBA" id="ARBA00022450"/>
    </source>
</evidence>
<evidence type="ECO:0000256" key="4">
    <source>
        <dbReference type="ARBA" id="ARBA00022679"/>
    </source>
</evidence>
<dbReference type="InterPro" id="IPR050091">
    <property type="entry name" value="PKS_NRPS_Biosynth_Enz"/>
</dbReference>
<dbReference type="InterPro" id="IPR032821">
    <property type="entry name" value="PKS_assoc"/>
</dbReference>
<dbReference type="SUPFAM" id="SSF52151">
    <property type="entry name" value="FabD/lysophospholipase-like"/>
    <property type="match status" value="1"/>
</dbReference>
<dbReference type="SMART" id="SM00827">
    <property type="entry name" value="PKS_AT"/>
    <property type="match status" value="1"/>
</dbReference>
<dbReference type="InterPro" id="IPR020841">
    <property type="entry name" value="PKS_Beta-ketoAc_synthase_dom"/>
</dbReference>
<evidence type="ECO:0000256" key="5">
    <source>
        <dbReference type="ARBA" id="ARBA00023268"/>
    </source>
</evidence>
<evidence type="ECO:0000256" key="1">
    <source>
        <dbReference type="ARBA" id="ARBA00001957"/>
    </source>
</evidence>
<evidence type="ECO:0000259" key="7">
    <source>
        <dbReference type="PROSITE" id="PS52004"/>
    </source>
</evidence>
<accession>A0ABT2J1G0</accession>
<evidence type="ECO:0000256" key="3">
    <source>
        <dbReference type="ARBA" id="ARBA00022553"/>
    </source>
</evidence>
<evidence type="ECO:0000313" key="9">
    <source>
        <dbReference type="Proteomes" id="UP001156441"/>
    </source>
</evidence>
<comment type="caution">
    <text evidence="8">The sequence shown here is derived from an EMBL/GenBank/DDBJ whole genome shotgun (WGS) entry which is preliminary data.</text>
</comment>
<feature type="domain" description="Ketosynthase family 3 (KS3)" evidence="7">
    <location>
        <begin position="34"/>
        <end position="457"/>
    </location>
</feature>
<name>A0ABT2J1G0_9PSEU</name>
<dbReference type="InterPro" id="IPR014031">
    <property type="entry name" value="Ketoacyl_synth_C"/>
</dbReference>
<dbReference type="PANTHER" id="PTHR43775">
    <property type="entry name" value="FATTY ACID SYNTHASE"/>
    <property type="match status" value="1"/>
</dbReference>
<gene>
    <name evidence="8" type="ORF">JT362_00010</name>
</gene>
<dbReference type="Pfam" id="PF02801">
    <property type="entry name" value="Ketoacyl-synt_C"/>
    <property type="match status" value="1"/>
</dbReference>
<protein>
    <submittedName>
        <fullName evidence="8">Type I polyketide synthase</fullName>
    </submittedName>
</protein>
<keyword evidence="9" id="KW-1185">Reference proteome</keyword>
<keyword evidence="5" id="KW-0511">Multifunctional enzyme</keyword>
<sequence length="736" mass="77073">MSENTEKLREYLKKALAELQATRARVRELEDAAHEPVAVVGIGCRYPGGIASPDDLWEVVRSGVDTVGPPPADRGWFPNGDQVTTPVGALRQREGGFLYDAGDFDAGFFGMTDEAAVATDPQQRLLLETAWEAVEHGGIDPSSLRGTRTGVFVGAFYRLYALTAQTGDEPNDNLVAGVTGAMTAGRIAYELGLEGPSATVDTACSASLVAVHLACQSLRLGESDLALACGVAVNATPHVHTDFMRSVGLAPDGRCRSFAASADGSGWSEGAGVLLLERLSRACANGHRVLGLVRGSATNRSGSANGLTVPSGQTQQRTVRHALADAGLGLDDVDVIEAHGSGTRLGDAIEAHAMLATYGTVRRPGDPLLLGSIKSNLGHTQSASGIAGVIKMIQAMRHAEVPATLHVDEPSPDIDWSTGRLRLATEHTPWPDRGHPRRAAVTSVGISGTNVHVVLEQAPEPEPPEPATRTLTEIPWPLSARTPEALTAQAARLRSYLADHPDLDPVDVGFSLATTRAALEHRAVVVGRDRGELLAGLSSVAATGRARPDHEVAFAFAAAPENPSPAVPYPAYAEAFDEVAAHADKHLTTSLRDVVAGIATPDPADRQAAELWHLAHQIALHRLLTACGLRPDTSTGHGTGEIAAAHAAGDVTLPDAVHLVATRTPGDPSASPALTVTLTAPGTPPETLAGGVVTVLAGAHRRGVTVNWAPVFDGTGATPVELPTYAFQRTRYWWPS</sequence>
<dbReference type="Pfam" id="PF08990">
    <property type="entry name" value="Docking"/>
    <property type="match status" value="1"/>
</dbReference>
<feature type="coiled-coil region" evidence="6">
    <location>
        <begin position="2"/>
        <end position="32"/>
    </location>
</feature>
<dbReference type="SUPFAM" id="SSF101173">
    <property type="entry name" value="Docking domain B of the erythromycin polyketide synthase (DEBS)"/>
    <property type="match status" value="1"/>
</dbReference>
<dbReference type="SMART" id="SM00825">
    <property type="entry name" value="PKS_KS"/>
    <property type="match status" value="1"/>
</dbReference>
<comment type="cofactor">
    <cofactor evidence="1">
        <name>pantetheine 4'-phosphate</name>
        <dbReference type="ChEBI" id="CHEBI:47942"/>
    </cofactor>
</comment>
<dbReference type="InterPro" id="IPR015083">
    <property type="entry name" value="NorB/c/GfsB-D-like_docking"/>
</dbReference>